<evidence type="ECO:0000313" key="1">
    <source>
        <dbReference type="EMBL" id="MDQ0378291.1"/>
    </source>
</evidence>
<proteinExistence type="predicted"/>
<keyword evidence="2" id="KW-1185">Reference proteome</keyword>
<comment type="caution">
    <text evidence="1">The sequence shown here is derived from an EMBL/GenBank/DDBJ whole genome shotgun (WGS) entry which is preliminary data.</text>
</comment>
<evidence type="ECO:0008006" key="3">
    <source>
        <dbReference type="Google" id="ProtNLM"/>
    </source>
</evidence>
<dbReference type="RefSeq" id="WP_306990934.1">
    <property type="nucleotide sequence ID" value="NZ_JAUSUT010000001.1"/>
</dbReference>
<dbReference type="Proteomes" id="UP001229651">
    <property type="component" value="Unassembled WGS sequence"/>
</dbReference>
<protein>
    <recommendedName>
        <fullName evidence="3">Polyketide cyclase / dehydrase and lipid transport</fullName>
    </recommendedName>
</protein>
<dbReference type="EMBL" id="JAUSUT010000001">
    <property type="protein sequence ID" value="MDQ0378291.1"/>
    <property type="molecule type" value="Genomic_DNA"/>
</dbReference>
<name>A0ABU0ETJ1_9PSEU</name>
<gene>
    <name evidence="1" type="ORF">FB470_002285</name>
</gene>
<reference evidence="1 2" key="1">
    <citation type="submission" date="2023-07" db="EMBL/GenBank/DDBJ databases">
        <title>Sequencing the genomes of 1000 actinobacteria strains.</title>
        <authorList>
            <person name="Klenk H.-P."/>
        </authorList>
    </citation>
    <scope>NUCLEOTIDE SEQUENCE [LARGE SCALE GENOMIC DNA]</scope>
    <source>
        <strain evidence="1 2">DSM 45805</strain>
    </source>
</reference>
<organism evidence="1 2">
    <name type="scientific">Amycolatopsis thermophila</name>
    <dbReference type="NCBI Taxonomy" id="206084"/>
    <lineage>
        <taxon>Bacteria</taxon>
        <taxon>Bacillati</taxon>
        <taxon>Actinomycetota</taxon>
        <taxon>Actinomycetes</taxon>
        <taxon>Pseudonocardiales</taxon>
        <taxon>Pseudonocardiaceae</taxon>
        <taxon>Amycolatopsis</taxon>
    </lineage>
</organism>
<evidence type="ECO:0000313" key="2">
    <source>
        <dbReference type="Proteomes" id="UP001229651"/>
    </source>
</evidence>
<sequence>MTQLPVSVQFGLPDGWEPVPAEDVAFAAMRSPTAGIMLTGGVWPVWVPLREVAAEAVADLRETASEVTVLSGDEIGSGGFVQELRFTVDDETLVRSEVYLVMGEGPGRRAVVRAALTCTREEFDVLAGDFRAFVGSLGPDA</sequence>
<accession>A0ABU0ETJ1</accession>
<dbReference type="Gene3D" id="3.40.1000.10">
    <property type="entry name" value="Mog1/PsbP, alpha/beta/alpha sandwich"/>
    <property type="match status" value="1"/>
</dbReference>